<organism evidence="1 2">
    <name type="scientific">Pontibacter locisalis</name>
    <dbReference type="NCBI Taxonomy" id="1719035"/>
    <lineage>
        <taxon>Bacteria</taxon>
        <taxon>Pseudomonadati</taxon>
        <taxon>Bacteroidota</taxon>
        <taxon>Cytophagia</taxon>
        <taxon>Cytophagales</taxon>
        <taxon>Hymenobacteraceae</taxon>
        <taxon>Pontibacter</taxon>
    </lineage>
</organism>
<dbReference type="RefSeq" id="WP_377509680.1">
    <property type="nucleotide sequence ID" value="NZ_JBHULU010000021.1"/>
</dbReference>
<proteinExistence type="predicted"/>
<dbReference type="InterPro" id="IPR011250">
    <property type="entry name" value="OMP/PagP_B-barrel"/>
</dbReference>
<dbReference type="EMBL" id="JBHULU010000021">
    <property type="protein sequence ID" value="MFD2515278.1"/>
    <property type="molecule type" value="Genomic_DNA"/>
</dbReference>
<accession>A0ABW5IPC4</accession>
<reference evidence="2" key="1">
    <citation type="journal article" date="2019" name="Int. J. Syst. Evol. Microbiol.">
        <title>The Global Catalogue of Microorganisms (GCM) 10K type strain sequencing project: providing services to taxonomists for standard genome sequencing and annotation.</title>
        <authorList>
            <consortium name="The Broad Institute Genomics Platform"/>
            <consortium name="The Broad Institute Genome Sequencing Center for Infectious Disease"/>
            <person name="Wu L."/>
            <person name="Ma J."/>
        </authorList>
    </citation>
    <scope>NUCLEOTIDE SEQUENCE [LARGE SCALE GENOMIC DNA]</scope>
    <source>
        <strain evidence="2">KCTC 42498</strain>
    </source>
</reference>
<keyword evidence="2" id="KW-1185">Reference proteome</keyword>
<sequence>MPSVSRAQSSFLEKVGRSKMPERGIVILGGVGVAAVKSDICGLPQCNNFGPAFTVGALYKTSPYLAYGANLGYLRLGATEKDPNRPLNITFQTEVVEFSGTVVLNLLDSYAGSGNYRSARKRFVVPYIRGGGGLVYYTATSFPGEGDLDDSQVTYDPVRKYPAISAVIPLGGGLRFRFSDEFSIAPELMYQLTFADYLDNLEKDSNNATDHYMVAFVKLMYTPVIKNKILTRKY</sequence>
<comment type="caution">
    <text evidence="1">The sequence shown here is derived from an EMBL/GenBank/DDBJ whole genome shotgun (WGS) entry which is preliminary data.</text>
</comment>
<dbReference type="Proteomes" id="UP001597544">
    <property type="component" value="Unassembled WGS sequence"/>
</dbReference>
<dbReference type="SUPFAM" id="SSF56925">
    <property type="entry name" value="OMPA-like"/>
    <property type="match status" value="1"/>
</dbReference>
<gene>
    <name evidence="1" type="ORF">ACFSRY_15505</name>
</gene>
<evidence type="ECO:0000313" key="2">
    <source>
        <dbReference type="Proteomes" id="UP001597544"/>
    </source>
</evidence>
<name>A0ABW5IPC4_9BACT</name>
<evidence type="ECO:0000313" key="1">
    <source>
        <dbReference type="EMBL" id="MFD2515278.1"/>
    </source>
</evidence>
<protein>
    <submittedName>
        <fullName evidence="1">Thrombospondin type 3 repeat-containing protein</fullName>
    </submittedName>
</protein>